<name>A0A084ZJX0_9ENTR</name>
<evidence type="ECO:0000313" key="1">
    <source>
        <dbReference type="EMBL" id="KFB97764.1"/>
    </source>
</evidence>
<dbReference type="Proteomes" id="UP000028630">
    <property type="component" value="Unassembled WGS sequence"/>
</dbReference>
<comment type="caution">
    <text evidence="1">The sequence shown here is derived from an EMBL/GenBank/DDBJ whole genome shotgun (WGS) entry which is preliminary data.</text>
</comment>
<proteinExistence type="predicted"/>
<sequence>RLARLAEQRESGEIGLSGDAIFQAAIIIESLCGATEKAVEGIERLERSETQLIDERDMAETALADMYMAVTGEPPEWSNHFTFGDAVERVKERLTQIESMVYELRDAMLTLAGEHQL</sequence>
<dbReference type="eggNOG" id="ENOG5033FT4">
    <property type="taxonomic scope" value="Bacteria"/>
</dbReference>
<keyword evidence="2" id="KW-1185">Reference proteome</keyword>
<reference evidence="2" key="1">
    <citation type="submission" date="2014-05" db="EMBL/GenBank/DDBJ databases">
        <title>ATOL: Assembling a taxonomically balanced genome-scale reconstruction of the evolutionary history of the Enterobacteriaceae.</title>
        <authorList>
            <person name="Plunkett G. III"/>
            <person name="Neeno-Eckwall E.C."/>
            <person name="Glasner J.D."/>
            <person name="Perna N.T."/>
        </authorList>
    </citation>
    <scope>NUCLEOTIDE SEQUENCE [LARGE SCALE GENOMIC DNA]</scope>
    <source>
        <strain evidence="2">ATCC 49490</strain>
    </source>
</reference>
<organism evidence="1 2">
    <name type="scientific">Trabulsiella guamensis ATCC 49490</name>
    <dbReference type="NCBI Taxonomy" id="1005994"/>
    <lineage>
        <taxon>Bacteria</taxon>
        <taxon>Pseudomonadati</taxon>
        <taxon>Pseudomonadota</taxon>
        <taxon>Gammaproteobacteria</taxon>
        <taxon>Enterobacterales</taxon>
        <taxon>Enterobacteriaceae</taxon>
        <taxon>Trabulsiella</taxon>
    </lineage>
</organism>
<accession>A0A084ZJX0</accession>
<feature type="non-terminal residue" evidence="1">
    <location>
        <position position="1"/>
    </location>
</feature>
<gene>
    <name evidence="1" type="ORF">GTGU_04632</name>
</gene>
<dbReference type="AlphaFoldDB" id="A0A084ZJX0"/>
<evidence type="ECO:0000313" key="2">
    <source>
        <dbReference type="Proteomes" id="UP000028630"/>
    </source>
</evidence>
<dbReference type="EMBL" id="JMTB01000130">
    <property type="protein sequence ID" value="KFB97764.1"/>
    <property type="molecule type" value="Genomic_DNA"/>
</dbReference>
<protein>
    <submittedName>
        <fullName evidence="1">Uncharacterized protein</fullName>
    </submittedName>
</protein>
<dbReference type="RefSeq" id="WP_051857436.1">
    <property type="nucleotide sequence ID" value="NZ_JMTB01000130.1"/>
</dbReference>